<evidence type="ECO:0000256" key="3">
    <source>
        <dbReference type="ARBA" id="ARBA00023002"/>
    </source>
</evidence>
<sequence length="600" mass="65504">MQQPQPFASEGDILVEAEEFDDFGGWTLDSQFDAEMGSPYLLAHGLGVPVADATTTVEVGVSGSYRVWVRAKDWVPAHHPGRFTVSINGERLPVEFGANSQDWSWEDAGLIELAAGSTTLTLTDLTGFDGRCDALYLTTGDAPPPNGAGSDARSWRRRLRGLPDDPVDGGTFDVVVAGGGVTGSAAALAAARLGLTVALIQNRPVLGGNASIEIGLTPRGETGPMVKALSDRADDGDLAALDLLRAEPTVSVFLEHHIFDATCTDGRITSVDARDARSGHESRFHGAMFIDCTGTAILGLYAGAETMFGYESRAEFDEPLAPEQRIESHHGNTLFFRTRESDQPCDFPDVPWAVEVAKDYADLAGQLERPGVDNAPGPVAGPARTPDPGIRRRMLFPATHFWEYGQDLDPYTHAEHIRDHLLRAIYGTFSNVKTLEPDTYANLALDWVAHVPGQGEFHRYKGDYVLTENDIRDHREFTDTVAWNSGAFCLHYPGHERYDFRLRDWKWDTRDQTPFEIPFRCLYSADIDNLMMAGKHISVTHIAGSVTKFMGNGAQHALATATAAKICLQHSTTPRDVGKHHLDELRKTVADLGGSTGNVY</sequence>
<comment type="caution">
    <text evidence="7">The sequence shown here is derived from an EMBL/GenBank/DDBJ whole genome shotgun (WGS) entry which is preliminary data.</text>
</comment>
<dbReference type="RefSeq" id="WP_253859256.1">
    <property type="nucleotide sequence ID" value="NZ_BAAALM010000012.1"/>
</dbReference>
<accession>A0ABN1VI72</accession>
<keyword evidence="1" id="KW-0004">4Fe-4S</keyword>
<dbReference type="InterPro" id="IPR036188">
    <property type="entry name" value="FAD/NAD-bd_sf"/>
</dbReference>
<keyword evidence="2" id="KW-0479">Metal-binding</keyword>
<dbReference type="PANTHER" id="PTHR43498">
    <property type="entry name" value="FERREDOXIN:COB-COM HETERODISULFIDE REDUCTASE SUBUNIT A"/>
    <property type="match status" value="1"/>
</dbReference>
<evidence type="ECO:0000313" key="8">
    <source>
        <dbReference type="Proteomes" id="UP001500467"/>
    </source>
</evidence>
<evidence type="ECO:0000256" key="5">
    <source>
        <dbReference type="ARBA" id="ARBA00023014"/>
    </source>
</evidence>
<evidence type="ECO:0000256" key="4">
    <source>
        <dbReference type="ARBA" id="ARBA00023004"/>
    </source>
</evidence>
<evidence type="ECO:0000256" key="6">
    <source>
        <dbReference type="SAM" id="MobiDB-lite"/>
    </source>
</evidence>
<evidence type="ECO:0000256" key="2">
    <source>
        <dbReference type="ARBA" id="ARBA00022723"/>
    </source>
</evidence>
<dbReference type="Proteomes" id="UP001500467">
    <property type="component" value="Unassembled WGS sequence"/>
</dbReference>
<protein>
    <submittedName>
        <fullName evidence="7">FAD-dependent oxidoreductase</fullName>
    </submittedName>
</protein>
<name>A0ABN1VI72_9PSEU</name>
<keyword evidence="8" id="KW-1185">Reference proteome</keyword>
<proteinExistence type="predicted"/>
<evidence type="ECO:0000313" key="7">
    <source>
        <dbReference type="EMBL" id="GAA1209736.1"/>
    </source>
</evidence>
<feature type="region of interest" description="Disordered" evidence="6">
    <location>
        <begin position="368"/>
        <end position="388"/>
    </location>
</feature>
<dbReference type="Gene3D" id="2.60.120.260">
    <property type="entry name" value="Galactose-binding domain-like"/>
    <property type="match status" value="1"/>
</dbReference>
<organism evidence="7 8">
    <name type="scientific">Prauserella alba</name>
    <dbReference type="NCBI Taxonomy" id="176898"/>
    <lineage>
        <taxon>Bacteria</taxon>
        <taxon>Bacillati</taxon>
        <taxon>Actinomycetota</taxon>
        <taxon>Actinomycetes</taxon>
        <taxon>Pseudonocardiales</taxon>
        <taxon>Pseudonocardiaceae</taxon>
        <taxon>Prauserella</taxon>
    </lineage>
</organism>
<dbReference type="Pfam" id="PF12831">
    <property type="entry name" value="FAD_oxidored"/>
    <property type="match status" value="1"/>
</dbReference>
<reference evidence="7 8" key="1">
    <citation type="journal article" date="2019" name="Int. J. Syst. Evol. Microbiol.">
        <title>The Global Catalogue of Microorganisms (GCM) 10K type strain sequencing project: providing services to taxonomists for standard genome sequencing and annotation.</title>
        <authorList>
            <consortium name="The Broad Institute Genomics Platform"/>
            <consortium name="The Broad Institute Genome Sequencing Center for Infectious Disease"/>
            <person name="Wu L."/>
            <person name="Ma J."/>
        </authorList>
    </citation>
    <scope>NUCLEOTIDE SEQUENCE [LARGE SCALE GENOMIC DNA]</scope>
    <source>
        <strain evidence="7 8">JCM 13022</strain>
    </source>
</reference>
<evidence type="ECO:0000256" key="1">
    <source>
        <dbReference type="ARBA" id="ARBA00022485"/>
    </source>
</evidence>
<keyword evidence="5" id="KW-0411">Iron-sulfur</keyword>
<dbReference type="PANTHER" id="PTHR43498:SF1">
    <property type="entry name" value="COB--COM HETERODISULFIDE REDUCTASE IRON-SULFUR SUBUNIT A"/>
    <property type="match status" value="1"/>
</dbReference>
<keyword evidence="4" id="KW-0408">Iron</keyword>
<dbReference type="EMBL" id="BAAALM010000012">
    <property type="protein sequence ID" value="GAA1209736.1"/>
    <property type="molecule type" value="Genomic_DNA"/>
</dbReference>
<keyword evidence="3" id="KW-0560">Oxidoreductase</keyword>
<dbReference type="Gene3D" id="3.50.50.60">
    <property type="entry name" value="FAD/NAD(P)-binding domain"/>
    <property type="match status" value="1"/>
</dbReference>
<dbReference type="SUPFAM" id="SSF51905">
    <property type="entry name" value="FAD/NAD(P)-binding domain"/>
    <property type="match status" value="1"/>
</dbReference>
<dbReference type="InterPro" id="IPR039650">
    <property type="entry name" value="HdrA-like"/>
</dbReference>
<gene>
    <name evidence="7" type="ORF">GCM10009675_32670</name>
</gene>